<evidence type="ECO:0000313" key="3">
    <source>
        <dbReference type="Proteomes" id="UP001217089"/>
    </source>
</evidence>
<feature type="compositionally biased region" description="Basic and acidic residues" evidence="1">
    <location>
        <begin position="192"/>
        <end position="212"/>
    </location>
</feature>
<feature type="region of interest" description="Disordered" evidence="1">
    <location>
        <begin position="48"/>
        <end position="100"/>
    </location>
</feature>
<accession>A0ABQ9EZC6</accession>
<organism evidence="2 3">
    <name type="scientific">Tegillarca granosa</name>
    <name type="common">Malaysian cockle</name>
    <name type="synonym">Anadara granosa</name>
    <dbReference type="NCBI Taxonomy" id="220873"/>
    <lineage>
        <taxon>Eukaryota</taxon>
        <taxon>Metazoa</taxon>
        <taxon>Spiralia</taxon>
        <taxon>Lophotrochozoa</taxon>
        <taxon>Mollusca</taxon>
        <taxon>Bivalvia</taxon>
        <taxon>Autobranchia</taxon>
        <taxon>Pteriomorphia</taxon>
        <taxon>Arcoida</taxon>
        <taxon>Arcoidea</taxon>
        <taxon>Arcidae</taxon>
        <taxon>Tegillarca</taxon>
    </lineage>
</organism>
<comment type="caution">
    <text evidence="2">The sequence shown here is derived from an EMBL/GenBank/DDBJ whole genome shotgun (WGS) entry which is preliminary data.</text>
</comment>
<feature type="region of interest" description="Disordered" evidence="1">
    <location>
        <begin position="138"/>
        <end position="268"/>
    </location>
</feature>
<proteinExistence type="predicted"/>
<keyword evidence="3" id="KW-1185">Reference proteome</keyword>
<dbReference type="Proteomes" id="UP001217089">
    <property type="component" value="Unassembled WGS sequence"/>
</dbReference>
<feature type="compositionally biased region" description="Polar residues" evidence="1">
    <location>
        <begin position="321"/>
        <end position="343"/>
    </location>
</feature>
<name>A0ABQ9EZC6_TEGGR</name>
<gene>
    <name evidence="2" type="ORF">KUTeg_013841</name>
</gene>
<sequence length="362" mass="41035">MLLIFNSPFSVKRKKNYERVLVMWNKFVVGAFLSLIFSCVLTAPVENTDGQKQAPKNKLKVQPAQNVNQGVRNKQKSNVNNAEQRTPQSRHTSSEGLGQAMDDLTAEDIIRDVLITIRDNPIIMKELLEDKEKELDKALESRAESDESMFDDEDDQTFQQPPPQLAQMPKTVQKKGDYNWRKHLDSSSSESSNKDVPYRYRFRDNSESKETESSSESESSSEQSNSKDSKADSNELTKMKRKRVPEIPEQTIDLTSFPQEENSKRSNLHPRVYKALANQRHFKNPRNKAGPVLGNDPFINPLPILTDEDIHSIDNVKIPSQIKNLQTENTKGTLKQRPNSSPKNGAPVKNELAALSKSKTKA</sequence>
<feature type="compositionally biased region" description="Acidic residues" evidence="1">
    <location>
        <begin position="146"/>
        <end position="156"/>
    </location>
</feature>
<reference evidence="2 3" key="1">
    <citation type="submission" date="2022-12" db="EMBL/GenBank/DDBJ databases">
        <title>Chromosome-level genome of Tegillarca granosa.</title>
        <authorList>
            <person name="Kim J."/>
        </authorList>
    </citation>
    <scope>NUCLEOTIDE SEQUENCE [LARGE SCALE GENOMIC DNA]</scope>
    <source>
        <strain evidence="2">Teg-2019</strain>
        <tissue evidence="2">Adductor muscle</tissue>
    </source>
</reference>
<feature type="compositionally biased region" description="Basic and acidic residues" evidence="1">
    <location>
        <begin position="174"/>
        <end position="185"/>
    </location>
</feature>
<protein>
    <submittedName>
        <fullName evidence="2">Uncharacterized protein</fullName>
    </submittedName>
</protein>
<feature type="region of interest" description="Disordered" evidence="1">
    <location>
        <begin position="321"/>
        <end position="362"/>
    </location>
</feature>
<feature type="compositionally biased region" description="Basic and acidic residues" evidence="1">
    <location>
        <begin position="225"/>
        <end position="238"/>
    </location>
</feature>
<feature type="compositionally biased region" description="Polar residues" evidence="1">
    <location>
        <begin position="63"/>
        <end position="96"/>
    </location>
</feature>
<evidence type="ECO:0000256" key="1">
    <source>
        <dbReference type="SAM" id="MobiDB-lite"/>
    </source>
</evidence>
<dbReference type="EMBL" id="JARBDR010000657">
    <property type="protein sequence ID" value="KAJ8308967.1"/>
    <property type="molecule type" value="Genomic_DNA"/>
</dbReference>
<evidence type="ECO:0000313" key="2">
    <source>
        <dbReference type="EMBL" id="KAJ8308967.1"/>
    </source>
</evidence>
<feature type="compositionally biased region" description="Low complexity" evidence="1">
    <location>
        <begin position="214"/>
        <end position="224"/>
    </location>
</feature>